<dbReference type="Proteomes" id="UP000034665">
    <property type="component" value="Unassembled WGS sequence"/>
</dbReference>
<proteinExistence type="predicted"/>
<dbReference type="AlphaFoldDB" id="A0A0G0NAC2"/>
<evidence type="ECO:0000313" key="2">
    <source>
        <dbReference type="Proteomes" id="UP000034665"/>
    </source>
</evidence>
<organism evidence="1 2">
    <name type="scientific">Candidatus Wolfebacteria bacterium GW2011_GWC2_39_22</name>
    <dbReference type="NCBI Taxonomy" id="1619013"/>
    <lineage>
        <taxon>Bacteria</taxon>
        <taxon>Candidatus Wolfeibacteriota</taxon>
    </lineage>
</organism>
<name>A0A0G0NAC2_9BACT</name>
<gene>
    <name evidence="1" type="ORF">UT41_C0002G0192</name>
</gene>
<accession>A0A0G0NAC2</accession>
<protein>
    <submittedName>
        <fullName evidence="1">Uncharacterized protein</fullName>
    </submittedName>
</protein>
<comment type="caution">
    <text evidence="1">The sequence shown here is derived from an EMBL/GenBank/DDBJ whole genome shotgun (WGS) entry which is preliminary data.</text>
</comment>
<evidence type="ECO:0000313" key="1">
    <source>
        <dbReference type="EMBL" id="KKR12418.1"/>
    </source>
</evidence>
<dbReference type="EMBL" id="LBWR01000002">
    <property type="protein sequence ID" value="KKR12418.1"/>
    <property type="molecule type" value="Genomic_DNA"/>
</dbReference>
<sequence length="84" mass="9348">MCKNVCCICEPVKMTDKMNENKFPQEPSCLSFSKPVGEEGEFSERKKFTSSSRHFYSLAIFALGVASEYASVQRAGLSDSILLI</sequence>
<reference evidence="1 2" key="1">
    <citation type="journal article" date="2015" name="Nature">
        <title>rRNA introns, odd ribosomes, and small enigmatic genomes across a large radiation of phyla.</title>
        <authorList>
            <person name="Brown C.T."/>
            <person name="Hug L.A."/>
            <person name="Thomas B.C."/>
            <person name="Sharon I."/>
            <person name="Castelle C.J."/>
            <person name="Singh A."/>
            <person name="Wilkins M.J."/>
            <person name="Williams K.H."/>
            <person name="Banfield J.F."/>
        </authorList>
    </citation>
    <scope>NUCLEOTIDE SEQUENCE [LARGE SCALE GENOMIC DNA]</scope>
</reference>